<organism evidence="9 10">
    <name type="scientific">Teichococcus aestuarii</name>
    <dbReference type="NCBI Taxonomy" id="568898"/>
    <lineage>
        <taxon>Bacteria</taxon>
        <taxon>Pseudomonadati</taxon>
        <taxon>Pseudomonadota</taxon>
        <taxon>Alphaproteobacteria</taxon>
        <taxon>Acetobacterales</taxon>
        <taxon>Roseomonadaceae</taxon>
        <taxon>Roseomonas</taxon>
    </lineage>
</organism>
<keyword evidence="10" id="KW-1185">Reference proteome</keyword>
<evidence type="ECO:0000256" key="8">
    <source>
        <dbReference type="SAM" id="SignalP"/>
    </source>
</evidence>
<proteinExistence type="predicted"/>
<dbReference type="GO" id="GO:0020037">
    <property type="term" value="F:heme binding"/>
    <property type="evidence" value="ECO:0007669"/>
    <property type="project" value="InterPro"/>
</dbReference>
<evidence type="ECO:0000313" key="9">
    <source>
        <dbReference type="EMBL" id="PWC29670.1"/>
    </source>
</evidence>
<evidence type="ECO:0000256" key="3">
    <source>
        <dbReference type="ARBA" id="ARBA00022723"/>
    </source>
</evidence>
<keyword evidence="5 6" id="KW-0408">Iron</keyword>
<dbReference type="Proteomes" id="UP000245048">
    <property type="component" value="Unassembled WGS sequence"/>
</dbReference>
<keyword evidence="3 6" id="KW-0479">Metal-binding</keyword>
<dbReference type="OrthoDB" id="9811729at2"/>
<keyword evidence="4" id="KW-0249">Electron transport</keyword>
<evidence type="ECO:0000256" key="7">
    <source>
        <dbReference type="PIRSR" id="PIRSR000027-2"/>
    </source>
</evidence>
<feature type="signal peptide" evidence="8">
    <location>
        <begin position="1"/>
        <end position="24"/>
    </location>
</feature>
<comment type="PTM">
    <text evidence="7">Binds 1 heme group per subunit.</text>
</comment>
<evidence type="ECO:0000256" key="5">
    <source>
        <dbReference type="ARBA" id="ARBA00023004"/>
    </source>
</evidence>
<feature type="binding site" description="covalent" evidence="7">
    <location>
        <position position="149"/>
    </location>
    <ligand>
        <name>heme c</name>
        <dbReference type="ChEBI" id="CHEBI:61717"/>
    </ligand>
</feature>
<comment type="caution">
    <text evidence="9">The sequence shown here is derived from an EMBL/GenBank/DDBJ whole genome shotgun (WGS) entry which is preliminary data.</text>
</comment>
<feature type="binding site" description="axial binding residue" evidence="6">
    <location>
        <position position="153"/>
    </location>
    <ligand>
        <name>heme c</name>
        <dbReference type="ChEBI" id="CHEBI:61717"/>
    </ligand>
    <ligandPart>
        <name>Fe</name>
        <dbReference type="ChEBI" id="CHEBI:18248"/>
    </ligandPart>
</feature>
<dbReference type="AlphaFoldDB" id="A0A2U1V6Z6"/>
<keyword evidence="1" id="KW-0813">Transport</keyword>
<evidence type="ECO:0000256" key="4">
    <source>
        <dbReference type="ARBA" id="ARBA00022982"/>
    </source>
</evidence>
<accession>A0A2U1V6Z6</accession>
<evidence type="ECO:0000256" key="1">
    <source>
        <dbReference type="ARBA" id="ARBA00022448"/>
    </source>
</evidence>
<dbReference type="Gene3D" id="1.20.120.10">
    <property type="entry name" value="Cytochrome c/b562"/>
    <property type="match status" value="1"/>
</dbReference>
<keyword evidence="2 7" id="KW-0349">Heme</keyword>
<evidence type="ECO:0000256" key="6">
    <source>
        <dbReference type="PIRSR" id="PIRSR000027-1"/>
    </source>
</evidence>
<sequence length="159" mass="16053">MRMRQAGLAGAALAVAALAGAWQAAPALAQAGAASGTAGDVVAERKAGLKQMAGHLEAIKGILDSRGALEPVAGRATEMQRFFEGFPARFPPGSDTGDTRALPAVWSDRAGFERASANMVAALGKLRDAAAAGDAGATATAFREAGGTCGACHRNYRAR</sequence>
<dbReference type="PROSITE" id="PS51009">
    <property type="entry name" value="CYTCII"/>
    <property type="match status" value="1"/>
</dbReference>
<dbReference type="RefSeq" id="WP_109516242.1">
    <property type="nucleotide sequence ID" value="NZ_PDOA01000003.1"/>
</dbReference>
<reference evidence="10" key="1">
    <citation type="submission" date="2017-10" db="EMBL/GenBank/DDBJ databases">
        <authorList>
            <person name="Toshchakov S.V."/>
            <person name="Goeva M.A."/>
        </authorList>
    </citation>
    <scope>NUCLEOTIDE SEQUENCE [LARGE SCALE GENOMIC DNA]</scope>
    <source>
        <strain evidence="10">JR1/69-1-13</strain>
    </source>
</reference>
<dbReference type="GO" id="GO:0009055">
    <property type="term" value="F:electron transfer activity"/>
    <property type="evidence" value="ECO:0007669"/>
    <property type="project" value="InterPro"/>
</dbReference>
<dbReference type="InterPro" id="IPR002321">
    <property type="entry name" value="Cyt_c_II"/>
</dbReference>
<dbReference type="GO" id="GO:0005506">
    <property type="term" value="F:iron ion binding"/>
    <property type="evidence" value="ECO:0007669"/>
    <property type="project" value="InterPro"/>
</dbReference>
<feature type="binding site" description="covalent" evidence="7">
    <location>
        <position position="152"/>
    </location>
    <ligand>
        <name>heme c</name>
        <dbReference type="ChEBI" id="CHEBI:61717"/>
    </ligand>
</feature>
<name>A0A2U1V6Z6_9PROT</name>
<gene>
    <name evidence="9" type="ORF">CR165_06970</name>
</gene>
<dbReference type="Pfam" id="PF01322">
    <property type="entry name" value="Cytochrom_C_2"/>
    <property type="match status" value="1"/>
</dbReference>
<evidence type="ECO:0008006" key="11">
    <source>
        <dbReference type="Google" id="ProtNLM"/>
    </source>
</evidence>
<dbReference type="SUPFAM" id="SSF47175">
    <property type="entry name" value="Cytochromes"/>
    <property type="match status" value="1"/>
</dbReference>
<dbReference type="InterPro" id="IPR012127">
    <property type="entry name" value="Cyt_c_prime"/>
</dbReference>
<keyword evidence="8" id="KW-0732">Signal</keyword>
<feature type="chain" id="PRO_5015737718" description="Cytochrome C" evidence="8">
    <location>
        <begin position="25"/>
        <end position="159"/>
    </location>
</feature>
<dbReference type="PIRSF" id="PIRSF000027">
    <property type="entry name" value="Cytc_c_prime"/>
    <property type="match status" value="1"/>
</dbReference>
<dbReference type="GO" id="GO:0042597">
    <property type="term" value="C:periplasmic space"/>
    <property type="evidence" value="ECO:0007669"/>
    <property type="project" value="InterPro"/>
</dbReference>
<protein>
    <recommendedName>
        <fullName evidence="11">Cytochrome C</fullName>
    </recommendedName>
</protein>
<evidence type="ECO:0000256" key="2">
    <source>
        <dbReference type="ARBA" id="ARBA00022617"/>
    </source>
</evidence>
<dbReference type="InterPro" id="IPR010980">
    <property type="entry name" value="Cyt_c/b562"/>
</dbReference>
<dbReference type="GO" id="GO:0022900">
    <property type="term" value="P:electron transport chain"/>
    <property type="evidence" value="ECO:0007669"/>
    <property type="project" value="InterPro"/>
</dbReference>
<dbReference type="EMBL" id="PDOA01000003">
    <property type="protein sequence ID" value="PWC29670.1"/>
    <property type="molecule type" value="Genomic_DNA"/>
</dbReference>
<evidence type="ECO:0000313" key="10">
    <source>
        <dbReference type="Proteomes" id="UP000245048"/>
    </source>
</evidence>